<dbReference type="InParanoid" id="T1F0H5"/>
<evidence type="ECO:0000313" key="12">
    <source>
        <dbReference type="EMBL" id="ESO09386.1"/>
    </source>
</evidence>
<proteinExistence type="inferred from homology"/>
<evidence type="ECO:0000313" key="14">
    <source>
        <dbReference type="Proteomes" id="UP000015101"/>
    </source>
</evidence>
<evidence type="ECO:0000256" key="4">
    <source>
        <dbReference type="ARBA" id="ARBA00022692"/>
    </source>
</evidence>
<keyword evidence="8" id="KW-0472">Membrane</keyword>
<evidence type="ECO:0000256" key="9">
    <source>
        <dbReference type="ARBA" id="ARBA00023201"/>
    </source>
</evidence>
<reference evidence="13" key="3">
    <citation type="submission" date="2015-06" db="UniProtKB">
        <authorList>
            <consortium name="EnsemblMetazoa"/>
        </authorList>
    </citation>
    <scope>IDENTIFICATION</scope>
</reference>
<dbReference type="PANTHER" id="PTHR11690">
    <property type="entry name" value="AMILORIDE-SENSITIVE SODIUM CHANNEL-RELATED"/>
    <property type="match status" value="1"/>
</dbReference>
<dbReference type="PANTHER" id="PTHR11690:SF248">
    <property type="entry name" value="PICKPOCKET 17, ISOFORM A"/>
    <property type="match status" value="1"/>
</dbReference>
<dbReference type="OrthoDB" id="6021021at2759"/>
<evidence type="ECO:0000256" key="11">
    <source>
        <dbReference type="RuleBase" id="RU000679"/>
    </source>
</evidence>
<evidence type="ECO:0000256" key="7">
    <source>
        <dbReference type="ARBA" id="ARBA00023065"/>
    </source>
</evidence>
<dbReference type="eggNOG" id="KOG4294">
    <property type="taxonomic scope" value="Eukaryota"/>
</dbReference>
<keyword evidence="14" id="KW-1185">Reference proteome</keyword>
<dbReference type="InterPro" id="IPR001873">
    <property type="entry name" value="ENaC"/>
</dbReference>
<dbReference type="CTD" id="20202325"/>
<evidence type="ECO:0000256" key="3">
    <source>
        <dbReference type="ARBA" id="ARBA00022461"/>
    </source>
</evidence>
<organism evidence="13 14">
    <name type="scientific">Helobdella robusta</name>
    <name type="common">Californian leech</name>
    <dbReference type="NCBI Taxonomy" id="6412"/>
    <lineage>
        <taxon>Eukaryota</taxon>
        <taxon>Metazoa</taxon>
        <taxon>Spiralia</taxon>
        <taxon>Lophotrochozoa</taxon>
        <taxon>Annelida</taxon>
        <taxon>Clitellata</taxon>
        <taxon>Hirudinea</taxon>
        <taxon>Rhynchobdellida</taxon>
        <taxon>Glossiphoniidae</taxon>
        <taxon>Helobdella</taxon>
    </lineage>
</organism>
<keyword evidence="6" id="KW-0915">Sodium</keyword>
<comment type="similarity">
    <text evidence="11">Belongs to the amiloride-sensitive sodium channel (TC 1.A.6) family.</text>
</comment>
<dbReference type="EMBL" id="KB095959">
    <property type="protein sequence ID" value="ESO09386.1"/>
    <property type="molecule type" value="Genomic_DNA"/>
</dbReference>
<dbReference type="GeneID" id="20202325"/>
<dbReference type="AlphaFoldDB" id="T1F0H5"/>
<dbReference type="EMBL" id="AMQM01002955">
    <property type="status" value="NOT_ANNOTATED_CDS"/>
    <property type="molecule type" value="Genomic_DNA"/>
</dbReference>
<accession>T1F0H5</accession>
<dbReference type="GO" id="GO:0005886">
    <property type="term" value="C:plasma membrane"/>
    <property type="evidence" value="ECO:0000318"/>
    <property type="project" value="GO_Central"/>
</dbReference>
<dbReference type="Pfam" id="PF00858">
    <property type="entry name" value="ASC"/>
    <property type="match status" value="1"/>
</dbReference>
<keyword evidence="3 11" id="KW-0894">Sodium channel</keyword>
<keyword evidence="5" id="KW-1133">Transmembrane helix</keyword>
<dbReference type="Gene3D" id="2.60.470.10">
    <property type="entry name" value="Acid-sensing ion channels like domains"/>
    <property type="match status" value="1"/>
</dbReference>
<dbReference type="Proteomes" id="UP000015101">
    <property type="component" value="Unassembled WGS sequence"/>
</dbReference>
<evidence type="ECO:0000256" key="8">
    <source>
        <dbReference type="ARBA" id="ARBA00023136"/>
    </source>
</evidence>
<dbReference type="RefSeq" id="XP_009012479.1">
    <property type="nucleotide sequence ID" value="XM_009014231.1"/>
</dbReference>
<reference evidence="12 14" key="2">
    <citation type="journal article" date="2013" name="Nature">
        <title>Insights into bilaterian evolution from three spiralian genomes.</title>
        <authorList>
            <person name="Simakov O."/>
            <person name="Marletaz F."/>
            <person name="Cho S.J."/>
            <person name="Edsinger-Gonzales E."/>
            <person name="Havlak P."/>
            <person name="Hellsten U."/>
            <person name="Kuo D.H."/>
            <person name="Larsson T."/>
            <person name="Lv J."/>
            <person name="Arendt D."/>
            <person name="Savage R."/>
            <person name="Osoegawa K."/>
            <person name="de Jong P."/>
            <person name="Grimwood J."/>
            <person name="Chapman J.A."/>
            <person name="Shapiro H."/>
            <person name="Aerts A."/>
            <person name="Otillar R.P."/>
            <person name="Terry A.Y."/>
            <person name="Boore J.L."/>
            <person name="Grigoriev I.V."/>
            <person name="Lindberg D.R."/>
            <person name="Seaver E.C."/>
            <person name="Weisblat D.A."/>
            <person name="Putnam N.H."/>
            <person name="Rokhsar D.S."/>
        </authorList>
    </citation>
    <scope>NUCLEOTIDE SEQUENCE</scope>
</reference>
<keyword evidence="10 11" id="KW-0407">Ion channel</keyword>
<keyword evidence="9 11" id="KW-0739">Sodium transport</keyword>
<gene>
    <name evidence="13" type="primary">20202325</name>
    <name evidence="12" type="ORF">HELRODRAFT_168367</name>
</gene>
<dbReference type="Gene3D" id="1.10.287.770">
    <property type="entry name" value="YojJ-like"/>
    <property type="match status" value="1"/>
</dbReference>
<keyword evidence="7 11" id="KW-0406">Ion transport</keyword>
<reference evidence="14" key="1">
    <citation type="submission" date="2012-12" db="EMBL/GenBank/DDBJ databases">
        <authorList>
            <person name="Hellsten U."/>
            <person name="Grimwood J."/>
            <person name="Chapman J.A."/>
            <person name="Shapiro H."/>
            <person name="Aerts A."/>
            <person name="Otillar R.P."/>
            <person name="Terry A.Y."/>
            <person name="Boore J.L."/>
            <person name="Simakov O."/>
            <person name="Marletaz F."/>
            <person name="Cho S.-J."/>
            <person name="Edsinger-Gonzales E."/>
            <person name="Havlak P."/>
            <person name="Kuo D.-H."/>
            <person name="Larsson T."/>
            <person name="Lv J."/>
            <person name="Arendt D."/>
            <person name="Savage R."/>
            <person name="Osoegawa K."/>
            <person name="de Jong P."/>
            <person name="Lindberg D.R."/>
            <person name="Seaver E.C."/>
            <person name="Weisblat D.A."/>
            <person name="Putnam N.H."/>
            <person name="Grigoriev I.V."/>
            <person name="Rokhsar D.S."/>
        </authorList>
    </citation>
    <scope>NUCLEOTIDE SEQUENCE</scope>
</reference>
<protein>
    <submittedName>
        <fullName evidence="12 13">Uncharacterized protein</fullName>
    </submittedName>
</protein>
<dbReference type="KEGG" id="hro:HELRODRAFT_168367"/>
<comment type="subcellular location">
    <subcellularLocation>
        <location evidence="1">Membrane</location>
        <topology evidence="1">Multi-pass membrane protein</topology>
    </subcellularLocation>
</comment>
<dbReference type="EnsemblMetazoa" id="HelroT168367">
    <property type="protein sequence ID" value="HelroP168367"/>
    <property type="gene ID" value="HelroG168367"/>
</dbReference>
<evidence type="ECO:0000313" key="13">
    <source>
        <dbReference type="EnsemblMetazoa" id="HelroP168367"/>
    </source>
</evidence>
<dbReference type="PRINTS" id="PR01078">
    <property type="entry name" value="AMINACHANNEL"/>
</dbReference>
<sequence>MLFYLIVFLNIVGNKIYVFSQAHRDFKYFYNNYHGNCYTFNSAAATGPNSTLKISRKSGPRYGLSILFYLAQDEYVGQLAQSAGLRVVVHDPKRMPFPEDEGILVAANSLTHIGVTMTQTKKLNGLYGNCSSEDDTDRSPTLYQKLFKVSYCQKGCLYTCLNDEILKNCGCFDIKFPLDEIVRTSFNTCSVANESLTTCANNVWKAYENESLLCSSKCTVPCRETIYKPIISRENWPSSNYLADIQNIPSLRKIAKYLSDYEGERDYGQFIVYIQDFSYTTIEESEAYQIMQFTSDVGGILGLYIGFSLLTVVEFFELAVDIIGIIGYQVYLNGRTTFKNWKRENRIKNCNRVIPDKEVKSTVNIMMDDEEVAERDMDPRAKPRTGAPYYKLSSPAKQELTSVHI</sequence>
<dbReference type="HOGENOM" id="CLU_056824_0_0_1"/>
<evidence type="ECO:0000256" key="1">
    <source>
        <dbReference type="ARBA" id="ARBA00004141"/>
    </source>
</evidence>
<dbReference type="GO" id="GO:0035725">
    <property type="term" value="P:sodium ion transmembrane transport"/>
    <property type="evidence" value="ECO:0000318"/>
    <property type="project" value="GO_Central"/>
</dbReference>
<keyword evidence="2 11" id="KW-0813">Transport</keyword>
<dbReference type="OMA" id="NATHENM"/>
<keyword evidence="4 11" id="KW-0812">Transmembrane</keyword>
<evidence type="ECO:0000256" key="5">
    <source>
        <dbReference type="ARBA" id="ARBA00022989"/>
    </source>
</evidence>
<evidence type="ECO:0000256" key="6">
    <source>
        <dbReference type="ARBA" id="ARBA00023053"/>
    </source>
</evidence>
<name>T1F0H5_HELRO</name>
<dbReference type="GO" id="GO:0015280">
    <property type="term" value="F:ligand-gated sodium channel activity"/>
    <property type="evidence" value="ECO:0000318"/>
    <property type="project" value="GO_Central"/>
</dbReference>
<evidence type="ECO:0000256" key="2">
    <source>
        <dbReference type="ARBA" id="ARBA00022448"/>
    </source>
</evidence>
<evidence type="ECO:0000256" key="10">
    <source>
        <dbReference type="ARBA" id="ARBA00023303"/>
    </source>
</evidence>